<feature type="domain" description="Mos1 transposase HTH" evidence="1">
    <location>
        <begin position="14"/>
        <end position="52"/>
    </location>
</feature>
<dbReference type="AlphaFoldDB" id="A0A4Y2M765"/>
<dbReference type="InterPro" id="IPR052709">
    <property type="entry name" value="Transposase-MT_Hybrid"/>
</dbReference>
<evidence type="ECO:0000313" key="2">
    <source>
        <dbReference type="EMBL" id="GBN22592.1"/>
    </source>
</evidence>
<accession>A0A4Y2M765</accession>
<sequence length="94" mass="10778">MLTKGDQLSWIKIEVARGKSASECYDGLLEAYGDNSLSYRKVTRWVKTLREGLNEIADLHRTGRPSIPQHHRDIVSGLLSIERLWTVRRNLSQS</sequence>
<dbReference type="PANTHER" id="PTHR46060:SF1">
    <property type="entry name" value="MARINER MOS1 TRANSPOSASE-LIKE PROTEIN"/>
    <property type="match status" value="1"/>
</dbReference>
<dbReference type="EMBL" id="BGPR01006881">
    <property type="protein sequence ID" value="GBN22592.1"/>
    <property type="molecule type" value="Genomic_DNA"/>
</dbReference>
<dbReference type="Gene3D" id="1.10.10.1450">
    <property type="match status" value="1"/>
</dbReference>
<proteinExistence type="predicted"/>
<gene>
    <name evidence="2" type="ORF">AVEN_243263_1</name>
</gene>
<evidence type="ECO:0000313" key="3">
    <source>
        <dbReference type="Proteomes" id="UP000499080"/>
    </source>
</evidence>
<dbReference type="PANTHER" id="PTHR46060">
    <property type="entry name" value="MARINER MOS1 TRANSPOSASE-LIKE PROTEIN"/>
    <property type="match status" value="1"/>
</dbReference>
<dbReference type="InterPro" id="IPR041426">
    <property type="entry name" value="Mos1_HTH"/>
</dbReference>
<protein>
    <recommendedName>
        <fullName evidence="1">Mos1 transposase HTH domain-containing protein</fullName>
    </recommendedName>
</protein>
<comment type="caution">
    <text evidence="2">The sequence shown here is derived from an EMBL/GenBank/DDBJ whole genome shotgun (WGS) entry which is preliminary data.</text>
</comment>
<evidence type="ECO:0000259" key="1">
    <source>
        <dbReference type="Pfam" id="PF17906"/>
    </source>
</evidence>
<keyword evidence="3" id="KW-1185">Reference proteome</keyword>
<organism evidence="2 3">
    <name type="scientific">Araneus ventricosus</name>
    <name type="common">Orbweaver spider</name>
    <name type="synonym">Epeira ventricosa</name>
    <dbReference type="NCBI Taxonomy" id="182803"/>
    <lineage>
        <taxon>Eukaryota</taxon>
        <taxon>Metazoa</taxon>
        <taxon>Ecdysozoa</taxon>
        <taxon>Arthropoda</taxon>
        <taxon>Chelicerata</taxon>
        <taxon>Arachnida</taxon>
        <taxon>Araneae</taxon>
        <taxon>Araneomorphae</taxon>
        <taxon>Entelegynae</taxon>
        <taxon>Araneoidea</taxon>
        <taxon>Araneidae</taxon>
        <taxon>Araneus</taxon>
    </lineage>
</organism>
<dbReference type="OrthoDB" id="10017160at2759"/>
<dbReference type="Pfam" id="PF17906">
    <property type="entry name" value="HTH_48"/>
    <property type="match status" value="1"/>
</dbReference>
<name>A0A4Y2M765_ARAVE</name>
<dbReference type="Proteomes" id="UP000499080">
    <property type="component" value="Unassembled WGS sequence"/>
</dbReference>
<reference evidence="2 3" key="1">
    <citation type="journal article" date="2019" name="Sci. Rep.">
        <title>Orb-weaving spider Araneus ventricosus genome elucidates the spidroin gene catalogue.</title>
        <authorList>
            <person name="Kono N."/>
            <person name="Nakamura H."/>
            <person name="Ohtoshi R."/>
            <person name="Moran D.A.P."/>
            <person name="Shinohara A."/>
            <person name="Yoshida Y."/>
            <person name="Fujiwara M."/>
            <person name="Mori M."/>
            <person name="Tomita M."/>
            <person name="Arakawa K."/>
        </authorList>
    </citation>
    <scope>NUCLEOTIDE SEQUENCE [LARGE SCALE GENOMIC DNA]</scope>
</reference>